<dbReference type="Proteomes" id="UP000326354">
    <property type="component" value="Chromosome"/>
</dbReference>
<protein>
    <submittedName>
        <fullName evidence="1">Uncharacterized protein</fullName>
    </submittedName>
</protein>
<keyword evidence="2" id="KW-1185">Reference proteome</keyword>
<accession>A0A5S9INA8</accession>
<dbReference type="RefSeq" id="WP_151968627.1">
    <property type="nucleotide sequence ID" value="NZ_AP019860.1"/>
</dbReference>
<evidence type="ECO:0000313" key="1">
    <source>
        <dbReference type="EMBL" id="BBM84472.1"/>
    </source>
</evidence>
<proteinExistence type="predicted"/>
<dbReference type="EMBL" id="AP019860">
    <property type="protein sequence ID" value="BBM84472.1"/>
    <property type="molecule type" value="Genomic_DNA"/>
</dbReference>
<organism evidence="1 2">
    <name type="scientific">Uabimicrobium amorphum</name>
    <dbReference type="NCBI Taxonomy" id="2596890"/>
    <lineage>
        <taxon>Bacteria</taxon>
        <taxon>Pseudomonadati</taxon>
        <taxon>Planctomycetota</taxon>
        <taxon>Candidatus Uabimicrobiia</taxon>
        <taxon>Candidatus Uabimicrobiales</taxon>
        <taxon>Candidatus Uabimicrobiaceae</taxon>
        <taxon>Candidatus Uabimicrobium</taxon>
    </lineage>
</organism>
<reference evidence="1 2" key="1">
    <citation type="submission" date="2019-08" db="EMBL/GenBank/DDBJ databases">
        <title>Complete genome sequence of Candidatus Uab amorphum.</title>
        <authorList>
            <person name="Shiratori T."/>
            <person name="Suzuki S."/>
            <person name="Kakizawa Y."/>
            <person name="Ishida K."/>
        </authorList>
    </citation>
    <scope>NUCLEOTIDE SEQUENCE [LARGE SCALE GENOMIC DNA]</scope>
    <source>
        <strain evidence="1 2">SRT547</strain>
    </source>
</reference>
<dbReference type="KEGG" id="uam:UABAM_02833"/>
<gene>
    <name evidence="1" type="ORF">UABAM_02833</name>
</gene>
<dbReference type="AlphaFoldDB" id="A0A5S9INA8"/>
<name>A0A5S9INA8_UABAM</name>
<sequence length="108" mass="12051">MPDINESSRENIFEDLKKEFINEAGQEVWNEINEIGTDTLKDLAKAKFYSLVGTEADKKLAGAAVAMITDSLKDLIGAATDQAVNYALERLENFVSKIVFREIIKLIV</sequence>
<evidence type="ECO:0000313" key="2">
    <source>
        <dbReference type="Proteomes" id="UP000326354"/>
    </source>
</evidence>